<evidence type="ECO:0000313" key="3">
    <source>
        <dbReference type="Proteomes" id="UP001279553"/>
    </source>
</evidence>
<dbReference type="Pfam" id="PF13472">
    <property type="entry name" value="Lipase_GDSL_2"/>
    <property type="match status" value="1"/>
</dbReference>
<dbReference type="SUPFAM" id="SSF52266">
    <property type="entry name" value="SGNH hydrolase"/>
    <property type="match status" value="1"/>
</dbReference>
<dbReference type="InterPro" id="IPR036514">
    <property type="entry name" value="SGNH_hydro_sf"/>
</dbReference>
<proteinExistence type="predicted"/>
<name>A0AAW9DPI8_ACIAO</name>
<dbReference type="AlphaFoldDB" id="A0AAW9DPI8"/>
<comment type="caution">
    <text evidence="2">The sequence shown here is derived from an EMBL/GenBank/DDBJ whole genome shotgun (WGS) entry which is preliminary data.</text>
</comment>
<evidence type="ECO:0000313" key="2">
    <source>
        <dbReference type="EMBL" id="MDX5930984.1"/>
    </source>
</evidence>
<feature type="domain" description="SGNH hydrolase-type esterase" evidence="1">
    <location>
        <begin position="104"/>
        <end position="281"/>
    </location>
</feature>
<dbReference type="GO" id="GO:0016788">
    <property type="term" value="F:hydrolase activity, acting on ester bonds"/>
    <property type="evidence" value="ECO:0007669"/>
    <property type="project" value="UniProtKB-ARBA"/>
</dbReference>
<reference evidence="2 3" key="1">
    <citation type="submission" date="2023-11" db="EMBL/GenBank/DDBJ databases">
        <title>MicrobeMod: A computational toolkit for identifying prokaryotic methylation and restriction-modification with nanopore sequencing.</title>
        <authorList>
            <person name="Crits-Christoph A."/>
            <person name="Kang S.C."/>
            <person name="Lee H."/>
            <person name="Ostrov N."/>
        </authorList>
    </citation>
    <scope>NUCLEOTIDE SEQUENCE [LARGE SCALE GENOMIC DNA]</scope>
    <source>
        <strain evidence="2 3">DSMZ 700</strain>
    </source>
</reference>
<dbReference type="InterPro" id="IPR013830">
    <property type="entry name" value="SGNH_hydro"/>
</dbReference>
<sequence length="295" mass="33017">MRLVKQAFLFLKKKKQKNFDFSGAVQVKPTTTQITKSFLLLFSKKEALPFPALLLAMLLPITAQAAVNLAAVPIGRMDLPWWRARFEHTLAEARADRGAKLVWLGDSITQYWLRTGDKPYLQVKPVWDRYYGKYDPLNFGFIGDTTSSVIWRIDHGEFDGLHPKLVILMIGANNLGATHWGAHLTMPGIEAVVNDLHRHVPGAKILLLGILPSIRSAWISAETTKINRELALVYAHSRLVTFRNVGSVLEVDGKPLASLYVDPRMTPPEPALHPDATGMRRIARAIAPTVTRLMQ</sequence>
<dbReference type="EMBL" id="JAWXYB010000018">
    <property type="protein sequence ID" value="MDX5930984.1"/>
    <property type="molecule type" value="Genomic_DNA"/>
</dbReference>
<protein>
    <submittedName>
        <fullName evidence="2">GDSL-type esterase/lipase family protein</fullName>
    </submittedName>
</protein>
<keyword evidence="3" id="KW-1185">Reference proteome</keyword>
<accession>A0AAW9DPI8</accession>
<dbReference type="Gene3D" id="3.40.50.1110">
    <property type="entry name" value="SGNH hydrolase"/>
    <property type="match status" value="1"/>
</dbReference>
<gene>
    <name evidence="2" type="ORF">SIL87_09435</name>
</gene>
<organism evidence="2 3">
    <name type="scientific">Acidiphilium acidophilum</name>
    <name type="common">Thiobacillus acidophilus</name>
    <dbReference type="NCBI Taxonomy" id="76588"/>
    <lineage>
        <taxon>Bacteria</taxon>
        <taxon>Pseudomonadati</taxon>
        <taxon>Pseudomonadota</taxon>
        <taxon>Alphaproteobacteria</taxon>
        <taxon>Acetobacterales</taxon>
        <taxon>Acidocellaceae</taxon>
        <taxon>Acidiphilium</taxon>
    </lineage>
</organism>
<evidence type="ECO:0000259" key="1">
    <source>
        <dbReference type="Pfam" id="PF13472"/>
    </source>
</evidence>
<dbReference type="Proteomes" id="UP001279553">
    <property type="component" value="Unassembled WGS sequence"/>
</dbReference>